<dbReference type="SUPFAM" id="SSF82919">
    <property type="entry name" value="Zn-finger domain of Sec23/24"/>
    <property type="match status" value="1"/>
</dbReference>
<feature type="domain" description="Sec23/Sec24 helical" evidence="3">
    <location>
        <begin position="318"/>
        <end position="388"/>
    </location>
</feature>
<dbReference type="InterPro" id="IPR050550">
    <property type="entry name" value="SEC23_SEC24_subfamily"/>
</dbReference>
<dbReference type="Pfam" id="PF04815">
    <property type="entry name" value="Sec23_helical"/>
    <property type="match status" value="1"/>
</dbReference>
<dbReference type="Gene3D" id="2.60.40.1670">
    <property type="entry name" value="beta-sandwich domain of Sec23/24"/>
    <property type="match status" value="1"/>
</dbReference>
<dbReference type="InParanoid" id="A0A0C3FGV3"/>
<dbReference type="GO" id="GO:0090110">
    <property type="term" value="P:COPII-coated vesicle cargo loading"/>
    <property type="evidence" value="ECO:0007669"/>
    <property type="project" value="TreeGrafter"/>
</dbReference>
<dbReference type="InterPro" id="IPR036465">
    <property type="entry name" value="vWFA_dom_sf"/>
</dbReference>
<feature type="domain" description="Sec23/Sec24 trunk" evidence="2">
    <location>
        <begin position="45"/>
        <end position="132"/>
    </location>
</feature>
<evidence type="ECO:0000313" key="6">
    <source>
        <dbReference type="Proteomes" id="UP000054166"/>
    </source>
</evidence>
<dbReference type="PANTHER" id="PTHR13803:SF39">
    <property type="entry name" value="SECRETORY 24AB, ISOFORM A"/>
    <property type="match status" value="1"/>
</dbReference>
<dbReference type="AlphaFoldDB" id="A0A0C3FGV3"/>
<reference evidence="6" key="2">
    <citation type="submission" date="2015-01" db="EMBL/GenBank/DDBJ databases">
        <title>Evolutionary Origins and Diversification of the Mycorrhizal Mutualists.</title>
        <authorList>
            <consortium name="DOE Joint Genome Institute"/>
            <consortium name="Mycorrhizal Genomics Consortium"/>
            <person name="Kohler A."/>
            <person name="Kuo A."/>
            <person name="Nagy L.G."/>
            <person name="Floudas D."/>
            <person name="Copeland A."/>
            <person name="Barry K.W."/>
            <person name="Cichocki N."/>
            <person name="Veneault-Fourrey C."/>
            <person name="LaButti K."/>
            <person name="Lindquist E.A."/>
            <person name="Lipzen A."/>
            <person name="Lundell T."/>
            <person name="Morin E."/>
            <person name="Murat C."/>
            <person name="Riley R."/>
            <person name="Ohm R."/>
            <person name="Sun H."/>
            <person name="Tunlid A."/>
            <person name="Henrissat B."/>
            <person name="Grigoriev I.V."/>
            <person name="Hibbett D.S."/>
            <person name="Martin F."/>
        </authorList>
    </citation>
    <scope>NUCLEOTIDE SEQUENCE [LARGE SCALE GENOMIC DNA]</scope>
    <source>
        <strain evidence="6">F 1598</strain>
    </source>
</reference>
<dbReference type="PANTHER" id="PTHR13803">
    <property type="entry name" value="SEC24-RELATED PROTEIN"/>
    <property type="match status" value="1"/>
</dbReference>
<evidence type="ECO:0000259" key="4">
    <source>
        <dbReference type="Pfam" id="PF08033"/>
    </source>
</evidence>
<evidence type="ECO:0000259" key="3">
    <source>
        <dbReference type="Pfam" id="PF04815"/>
    </source>
</evidence>
<reference evidence="5 6" key="1">
    <citation type="submission" date="2014-04" db="EMBL/GenBank/DDBJ databases">
        <authorList>
            <consortium name="DOE Joint Genome Institute"/>
            <person name="Kuo A."/>
            <person name="Tarkka M."/>
            <person name="Buscot F."/>
            <person name="Kohler A."/>
            <person name="Nagy L.G."/>
            <person name="Floudas D."/>
            <person name="Copeland A."/>
            <person name="Barry K.W."/>
            <person name="Cichocki N."/>
            <person name="Veneault-Fourrey C."/>
            <person name="LaButti K."/>
            <person name="Lindquist E.A."/>
            <person name="Lipzen A."/>
            <person name="Lundell T."/>
            <person name="Morin E."/>
            <person name="Murat C."/>
            <person name="Sun H."/>
            <person name="Tunlid A."/>
            <person name="Henrissat B."/>
            <person name="Grigoriev I.V."/>
            <person name="Hibbett D.S."/>
            <person name="Martin F."/>
            <person name="Nordberg H.P."/>
            <person name="Cantor M.N."/>
            <person name="Hua S.X."/>
        </authorList>
    </citation>
    <scope>NUCLEOTIDE SEQUENCE [LARGE SCALE GENOMIC DNA]</scope>
    <source>
        <strain evidence="5 6">F 1598</strain>
    </source>
</reference>
<dbReference type="SUPFAM" id="SSF81811">
    <property type="entry name" value="Helical domain of Sec23/24"/>
    <property type="match status" value="1"/>
</dbReference>
<dbReference type="SUPFAM" id="SSF81995">
    <property type="entry name" value="beta-sandwich domain of Sec23/24"/>
    <property type="match status" value="1"/>
</dbReference>
<evidence type="ECO:0000259" key="2">
    <source>
        <dbReference type="Pfam" id="PF04811"/>
    </source>
</evidence>
<dbReference type="HOGENOM" id="CLU_463155_0_0_1"/>
<dbReference type="GO" id="GO:0030127">
    <property type="term" value="C:COPII vesicle coat"/>
    <property type="evidence" value="ECO:0007669"/>
    <property type="project" value="InterPro"/>
</dbReference>
<gene>
    <name evidence="5" type="ORF">PILCRDRAFT_10737</name>
</gene>
<dbReference type="GO" id="GO:0008270">
    <property type="term" value="F:zinc ion binding"/>
    <property type="evidence" value="ECO:0007669"/>
    <property type="project" value="InterPro"/>
</dbReference>
<dbReference type="GO" id="GO:0000149">
    <property type="term" value="F:SNARE binding"/>
    <property type="evidence" value="ECO:0007669"/>
    <property type="project" value="TreeGrafter"/>
</dbReference>
<evidence type="ECO:0008006" key="7">
    <source>
        <dbReference type="Google" id="ProtNLM"/>
    </source>
</evidence>
<accession>A0A0C3FGV3</accession>
<dbReference type="Proteomes" id="UP000054166">
    <property type="component" value="Unassembled WGS sequence"/>
</dbReference>
<proteinExistence type="predicted"/>
<keyword evidence="6" id="KW-1185">Reference proteome</keyword>
<feature type="domain" description="Sec23/Sec24 trunk" evidence="2">
    <location>
        <begin position="134"/>
        <end position="216"/>
    </location>
</feature>
<dbReference type="STRING" id="765440.A0A0C3FGV3"/>
<dbReference type="GO" id="GO:0070971">
    <property type="term" value="C:endoplasmic reticulum exit site"/>
    <property type="evidence" value="ECO:0007669"/>
    <property type="project" value="TreeGrafter"/>
</dbReference>
<dbReference type="InterPro" id="IPR006900">
    <property type="entry name" value="Sec23/24_helical_dom"/>
</dbReference>
<evidence type="ECO:0000256" key="1">
    <source>
        <dbReference type="SAM" id="MobiDB-lite"/>
    </source>
</evidence>
<dbReference type="EMBL" id="KN833012">
    <property type="protein sequence ID" value="KIM79079.1"/>
    <property type="molecule type" value="Genomic_DNA"/>
</dbReference>
<dbReference type="Pfam" id="PF08033">
    <property type="entry name" value="Sec23_BS"/>
    <property type="match status" value="1"/>
</dbReference>
<dbReference type="Gene3D" id="1.20.120.730">
    <property type="entry name" value="Sec23/Sec24 helical domain"/>
    <property type="match status" value="1"/>
</dbReference>
<name>A0A0C3FGV3_PILCF</name>
<dbReference type="InterPro" id="IPR036175">
    <property type="entry name" value="Sec23/24_helical_dom_sf"/>
</dbReference>
<protein>
    <recommendedName>
        <fullName evidence="7">VWFA domain-containing protein</fullName>
    </recommendedName>
</protein>
<dbReference type="Gene3D" id="3.40.50.410">
    <property type="entry name" value="von Willebrand factor, type A domain"/>
    <property type="match status" value="1"/>
</dbReference>
<evidence type="ECO:0000313" key="5">
    <source>
        <dbReference type="EMBL" id="KIM79079.1"/>
    </source>
</evidence>
<dbReference type="InterPro" id="IPR012990">
    <property type="entry name" value="Beta-sandwich_Sec23_24"/>
</dbReference>
<dbReference type="InterPro" id="IPR006896">
    <property type="entry name" value="Sec23/24_trunk_dom"/>
</dbReference>
<dbReference type="OrthoDB" id="49016at2759"/>
<dbReference type="InterPro" id="IPR036174">
    <property type="entry name" value="Znf_Sec23_Sec24_sf"/>
</dbReference>
<dbReference type="GO" id="GO:0006886">
    <property type="term" value="P:intracellular protein transport"/>
    <property type="evidence" value="ECO:0007669"/>
    <property type="project" value="InterPro"/>
</dbReference>
<dbReference type="Pfam" id="PF04811">
    <property type="entry name" value="Sec23_trunk"/>
    <property type="match status" value="2"/>
</dbReference>
<dbReference type="SUPFAM" id="SSF53300">
    <property type="entry name" value="vWA-like"/>
    <property type="match status" value="1"/>
</dbReference>
<feature type="region of interest" description="Disordered" evidence="1">
    <location>
        <begin position="498"/>
        <end position="530"/>
    </location>
</feature>
<sequence length="589" mass="66130">MSNEVPQLFDWDQVRNQPGDRWARDELNHSTVEFVAPTEYMVRAPQPAVYVILIDVSHTAIQSGMVATATRTILENLDRIPNEDNRTKIAITCFDISLYFFSMPPGTIESTMLVVSDTDDVFLPKPTDLVLSKDAKILGTLKESNLLQAASPFYKKFAIECSRAQVSVDMFLFSSAYQDVASLGNYLLINVGQTYFYPAFDAARSEDAIKFAHEFGEVLVMPIMLEAVQRVRASKGLRMASFHGNFLVRSTDFLAMPAVPQDQSYAIEIQIEDTITAPFVMFQVAVLHTTCYGERRIRVINLALPTTRNLSELYASADQVAIATLLTNKAVERCITHSLENSREAVFAKLVEIFSAFKAGMTAAGTGASAQLSISENLKMLPVLILGLFCFVLENVGIRQKTIESRTSTKAERRAGEIVPDFAIKLRATWDNVWIRHASVPLLAEVKPAGRWSLTKVPFLKSTMIYMKLAQYDLFVQVAIMNRQTVVDRVVPTLADELAPEADWENDGTESNEGLSDDDEGPEELFEDDPDAFDLVNKPDGFEEAWESSLNPRRMRRPRTCIWDRSLPRRIWQSQGTHGRNCSVLIQEH</sequence>
<feature type="domain" description="Sec23/Sec24 beta-sandwich" evidence="4">
    <location>
        <begin position="225"/>
        <end position="307"/>
    </location>
</feature>
<organism evidence="5 6">
    <name type="scientific">Piloderma croceum (strain F 1598)</name>
    <dbReference type="NCBI Taxonomy" id="765440"/>
    <lineage>
        <taxon>Eukaryota</taxon>
        <taxon>Fungi</taxon>
        <taxon>Dikarya</taxon>
        <taxon>Basidiomycota</taxon>
        <taxon>Agaricomycotina</taxon>
        <taxon>Agaricomycetes</taxon>
        <taxon>Agaricomycetidae</taxon>
        <taxon>Atheliales</taxon>
        <taxon>Atheliaceae</taxon>
        <taxon>Piloderma</taxon>
    </lineage>
</organism>